<dbReference type="AlphaFoldDB" id="M9WQC0"/>
<keyword evidence="2" id="KW-0614">Plasmid</keyword>
<feature type="region of interest" description="Disordered" evidence="1">
    <location>
        <begin position="1"/>
        <end position="26"/>
    </location>
</feature>
<evidence type="ECO:0000313" key="2">
    <source>
        <dbReference type="EMBL" id="AGJ98460.1"/>
    </source>
</evidence>
<reference evidence="2" key="1">
    <citation type="journal article" date="2014" name="Microbiol. Res.">
        <title>Phenotypic and molecular characteristics of an Aeromonas hydrophila strain isolated from the River Nile.</title>
        <authorList>
            <person name="Furmanek-Blaszk B."/>
        </authorList>
    </citation>
    <scope>NUCLEOTIDE SEQUENCE</scope>
    <source>
        <strain evidence="2">410</strain>
        <plasmid evidence="2">pAhy2.5</plasmid>
    </source>
</reference>
<organism evidence="2">
    <name type="scientific">Aeromonas hydrophila</name>
    <dbReference type="NCBI Taxonomy" id="644"/>
    <lineage>
        <taxon>Bacteria</taxon>
        <taxon>Pseudomonadati</taxon>
        <taxon>Pseudomonadota</taxon>
        <taxon>Gammaproteobacteria</taxon>
        <taxon>Aeromonadales</taxon>
        <taxon>Aeromonadaceae</taxon>
        <taxon>Aeromonas</taxon>
    </lineage>
</organism>
<proteinExistence type="predicted"/>
<protein>
    <submittedName>
        <fullName evidence="2">Putative replication protein</fullName>
    </submittedName>
</protein>
<evidence type="ECO:0000256" key="1">
    <source>
        <dbReference type="SAM" id="MobiDB-lite"/>
    </source>
</evidence>
<accession>M9WQC0</accession>
<sequence length="98" mass="10989">MKDAHDNQTPDLLPIKRPRGRPRTGKAMTQAERQAKYRAKVAQNNVTVTVNRGLLERLDAHMQALRDGSTVQILTPDEAGQVLEAIRRAQLVQLRHSA</sequence>
<dbReference type="EMBL" id="KC525245">
    <property type="protein sequence ID" value="AGJ98460.1"/>
    <property type="molecule type" value="Genomic_DNA"/>
</dbReference>
<name>M9WQC0_AERHY</name>
<geneLocation type="plasmid" evidence="2">
    <name>pAhy2.5</name>
</geneLocation>